<comment type="caution">
    <text evidence="2">The sequence shown here is derived from an EMBL/GenBank/DDBJ whole genome shotgun (WGS) entry which is preliminary data.</text>
</comment>
<dbReference type="EMBL" id="WIXE01009755">
    <property type="protein sequence ID" value="KAK5978175.1"/>
    <property type="molecule type" value="Genomic_DNA"/>
</dbReference>
<feature type="region of interest" description="Disordered" evidence="1">
    <location>
        <begin position="69"/>
        <end position="89"/>
    </location>
</feature>
<evidence type="ECO:0000313" key="2">
    <source>
        <dbReference type="EMBL" id="KAK5978175.1"/>
    </source>
</evidence>
<gene>
    <name evidence="2" type="ORF">GCK32_020368</name>
</gene>
<reference evidence="2 3" key="1">
    <citation type="submission" date="2019-10" db="EMBL/GenBank/DDBJ databases">
        <title>Assembly and Annotation for the nematode Trichostrongylus colubriformis.</title>
        <authorList>
            <person name="Martin J."/>
        </authorList>
    </citation>
    <scope>NUCLEOTIDE SEQUENCE [LARGE SCALE GENOMIC DNA]</scope>
    <source>
        <strain evidence="2">G859</strain>
        <tissue evidence="2">Whole worm</tissue>
    </source>
</reference>
<sequence length="107" mass="11466">MDSGQTTVAVPVTALGPGARVLADVHNTTISTICPQWKSGKNARGTAVDGPIHYRLHYFAGTRHIHTTKTLRSGKRDEEAKYSSSGGVTRGIEISPPPAFVLVVFNH</sequence>
<keyword evidence="3" id="KW-1185">Reference proteome</keyword>
<name>A0AAN8FW37_TRICO</name>
<evidence type="ECO:0000256" key="1">
    <source>
        <dbReference type="SAM" id="MobiDB-lite"/>
    </source>
</evidence>
<evidence type="ECO:0000313" key="3">
    <source>
        <dbReference type="Proteomes" id="UP001331761"/>
    </source>
</evidence>
<dbReference type="Proteomes" id="UP001331761">
    <property type="component" value="Unassembled WGS sequence"/>
</dbReference>
<dbReference type="AlphaFoldDB" id="A0AAN8FW37"/>
<proteinExistence type="predicted"/>
<organism evidence="2 3">
    <name type="scientific">Trichostrongylus colubriformis</name>
    <name type="common">Black scour worm</name>
    <dbReference type="NCBI Taxonomy" id="6319"/>
    <lineage>
        <taxon>Eukaryota</taxon>
        <taxon>Metazoa</taxon>
        <taxon>Ecdysozoa</taxon>
        <taxon>Nematoda</taxon>
        <taxon>Chromadorea</taxon>
        <taxon>Rhabditida</taxon>
        <taxon>Rhabditina</taxon>
        <taxon>Rhabditomorpha</taxon>
        <taxon>Strongyloidea</taxon>
        <taxon>Trichostrongylidae</taxon>
        <taxon>Trichostrongylus</taxon>
    </lineage>
</organism>
<accession>A0AAN8FW37</accession>
<protein>
    <submittedName>
        <fullName evidence="2">Uncharacterized protein</fullName>
    </submittedName>
</protein>